<feature type="transmembrane region" description="Helical" evidence="2">
    <location>
        <begin position="434"/>
        <end position="455"/>
    </location>
</feature>
<proteinExistence type="predicted"/>
<feature type="region of interest" description="Disordered" evidence="1">
    <location>
        <begin position="168"/>
        <end position="187"/>
    </location>
</feature>
<evidence type="ECO:0000313" key="4">
    <source>
        <dbReference type="Proteomes" id="UP000076761"/>
    </source>
</evidence>
<dbReference type="OrthoDB" id="291792at2759"/>
<dbReference type="InParanoid" id="A0A165VDJ1"/>
<sequence>MATINGGVSGRSNYNGRPPSYIRMAPKRAIQSFENLVALANYEERLTEAKKMVWRDRGEPVTEVEDLWECLEHAGRGGMRAGALAFNIRAGVNLFLLIFRLKRVSRKLWLSLVRRAIFGPETIRFTAMFGSFVLVYKLILNALPILVPPPTSLRLTIPDSAVDEEDDLEAATPLSGASTPVTPATPGLMMTANHPSLADRRPRLSLSASAQQVIIRKETRRWHAVAAGAIAGAIAVMFETRPNRVAVGQQMFVRGLQGSYNAYTSKRGIKVPHGDVLVFALCCGQILYGFLLRPDTLPHSYNKWIETASITPPASLRINRDLIRDGRFNLADLESVLRRDDVTPHNRIVMLDILKNATSSNPSFGSHFGPCEVVHPMIDSCLMLPFPRFMDVFKWMLPIYGALHFIPTILLKWNSFIRDPKHMLLRAGWGTARSSAFLGVFVVIYQVYFCFKHWAYTLISSRDSLPVPRWLVNVLISKPSFWVGGLLAGLSLFVEEKRRRSELAMYVLPKGLQSAWVMARGKGLVFRTGNFGEPLLTAIGMGMVMSIYQNDPQHLSGLVRRILYQFIGPN</sequence>
<dbReference type="Proteomes" id="UP000076761">
    <property type="component" value="Unassembled WGS sequence"/>
</dbReference>
<accession>A0A165VDJ1</accession>
<dbReference type="PANTHER" id="PTHR12459">
    <property type="entry name" value="TRANSMEMBRANE PROTEIN 135-RELATED"/>
    <property type="match status" value="1"/>
</dbReference>
<evidence type="ECO:0000256" key="2">
    <source>
        <dbReference type="SAM" id="Phobius"/>
    </source>
</evidence>
<gene>
    <name evidence="3" type="ORF">NEOLEDRAFT_1128287</name>
</gene>
<evidence type="ECO:0000313" key="3">
    <source>
        <dbReference type="EMBL" id="KZT29518.1"/>
    </source>
</evidence>
<evidence type="ECO:0000256" key="1">
    <source>
        <dbReference type="SAM" id="MobiDB-lite"/>
    </source>
</evidence>
<dbReference type="EMBL" id="KV425554">
    <property type="protein sequence ID" value="KZT29518.1"/>
    <property type="molecule type" value="Genomic_DNA"/>
</dbReference>
<dbReference type="PANTHER" id="PTHR12459:SF6">
    <property type="entry name" value="GB|AAD46013.1"/>
    <property type="match status" value="1"/>
</dbReference>
<keyword evidence="2" id="KW-0812">Transmembrane</keyword>
<feature type="transmembrane region" description="Helical" evidence="2">
    <location>
        <begin position="475"/>
        <end position="494"/>
    </location>
</feature>
<feature type="transmembrane region" description="Helical" evidence="2">
    <location>
        <begin position="392"/>
        <end position="413"/>
    </location>
</feature>
<reference evidence="3 4" key="1">
    <citation type="journal article" date="2016" name="Mol. Biol. Evol.">
        <title>Comparative Genomics of Early-Diverging Mushroom-Forming Fungi Provides Insights into the Origins of Lignocellulose Decay Capabilities.</title>
        <authorList>
            <person name="Nagy L.G."/>
            <person name="Riley R."/>
            <person name="Tritt A."/>
            <person name="Adam C."/>
            <person name="Daum C."/>
            <person name="Floudas D."/>
            <person name="Sun H."/>
            <person name="Yadav J.S."/>
            <person name="Pangilinan J."/>
            <person name="Larsson K.H."/>
            <person name="Matsuura K."/>
            <person name="Barry K."/>
            <person name="Labutti K."/>
            <person name="Kuo R."/>
            <person name="Ohm R.A."/>
            <person name="Bhattacharya S.S."/>
            <person name="Shirouzu T."/>
            <person name="Yoshinaga Y."/>
            <person name="Martin F.M."/>
            <person name="Grigoriev I.V."/>
            <person name="Hibbett D.S."/>
        </authorList>
    </citation>
    <scope>NUCLEOTIDE SEQUENCE [LARGE SCALE GENOMIC DNA]</scope>
    <source>
        <strain evidence="3 4">HHB14362 ss-1</strain>
    </source>
</reference>
<name>A0A165VDJ1_9AGAM</name>
<evidence type="ECO:0008006" key="5">
    <source>
        <dbReference type="Google" id="ProtNLM"/>
    </source>
</evidence>
<keyword evidence="2" id="KW-0472">Membrane</keyword>
<dbReference type="AlphaFoldDB" id="A0A165VDJ1"/>
<keyword evidence="2" id="KW-1133">Transmembrane helix</keyword>
<dbReference type="InterPro" id="IPR026749">
    <property type="entry name" value="Tmem135"/>
</dbReference>
<dbReference type="STRING" id="1314782.A0A165VDJ1"/>
<organism evidence="3 4">
    <name type="scientific">Neolentinus lepideus HHB14362 ss-1</name>
    <dbReference type="NCBI Taxonomy" id="1314782"/>
    <lineage>
        <taxon>Eukaryota</taxon>
        <taxon>Fungi</taxon>
        <taxon>Dikarya</taxon>
        <taxon>Basidiomycota</taxon>
        <taxon>Agaricomycotina</taxon>
        <taxon>Agaricomycetes</taxon>
        <taxon>Gloeophyllales</taxon>
        <taxon>Gloeophyllaceae</taxon>
        <taxon>Neolentinus</taxon>
    </lineage>
</organism>
<keyword evidence="4" id="KW-1185">Reference proteome</keyword>
<protein>
    <recommendedName>
        <fullName evidence="5">Transmembrane protein 135 N-terminal domain-containing protein</fullName>
    </recommendedName>
</protein>